<proteinExistence type="predicted"/>
<keyword evidence="3" id="KW-1015">Disulfide bond</keyword>
<dbReference type="InterPro" id="IPR011936">
    <property type="entry name" value="Myxo_disulph_rpt"/>
</dbReference>
<sequence>MSNLSPTFRCVWLVIVICRMVMTTLASEGLKRDLQTTTTNFNFSSTSFSGLTYTDGGLTLTLDNAQIHDPDGGFLRIDNNNLVTITGSITPHPTDTQYPYTISAWIYLDRNDAVTGVTMFCLPLQGIYTSISASLITITCCGRIERNTDDFYIHFDCRYAGSSRFTRYTTQTIASNSSWHYFSYKFLARGASFAPTTSSDIQVEFWDDSGAPQVVDISTSSTSHQNIQSTYSIGFIYNGSSRVNRFSGLIYRLQISNFIEPARTGTRQDFISYAKDLYHLYFDLTSSVQNEHYGNTVRNLALVNKGGILTNTSIYIKEIETATTPTLVTNLGWITYYYTAVYETDLIQFDSATKYTFETDVFCYESYCRMLLFFLSKFMIMPYLSFLKELPILRVSPTLLRYSTDDVVGQTIIIGDGYTEIAGEDYDTYHRLPRNLWTKFILTVRVLSSTSQEICYYHKPIHNSSDSVGTPILYQNCTVISDVILEPTIFLRILSNRIIISNIKLFKSYLTSQSVELDYGLYQEAGDVKFEFSQNYSPYPASNTSTDVCRDLVTPNEVCQWSETQILTGGYYSYYSRRYIRYNYTQVSKICPDYYSPYGDYCYEDCGDGYISSSPQTMPCDDGNLANGDGCTDQCTVEDDYFCVITDLNKSYCRLKCGSGVYNPPDEQCDDNNNINGDGCDSNCNIETDYTCTHSATSPSYCIHHCGNGVRDFGEECDDNNSLSFDGCDNECKREFNYICNPDGSGVDVCVSEHFPPIITTNSHNTQLKEISYTFNDTMKNVSFTEEDIGCEFYGPSGDYTLQCNAVLQSDTQIKLKYSVSPAIIGGAGEILVVKLLKITSFKSSNLIPIATEYEYRYGFNTIEASEQAQAAGSGTSYTFIFSFAISLSISLLTGGSMELMWSLANTLQIVFILGLLNLYFPANLSAMFSYLKYSNFDNPVTEMLSSFALESISIISAPISPGFEELGFSSTSFLINSLDKIFLLLFLGLLVLFIYLLYSCLKKKSTWFAKKIKKMDSALRYESCTRLIVEMSMNLSVSIMINIFYGKAEGAIGISSYIFALCLLCFMILVAIYATAFPAYYYSAIKIYPEKFERHCFLFSEFKTSKPECLQYYSYFVIRRMLLAGVIVCLRQTNLLQLICVVVLFYSVCKYQLIYKPYKCQATNFLCCVNEIFLLVLSLIFFAFKSPGDPNTIQLFGFIASGCLIVFFLINWAVIFPLKIKDFCTFIKKKCRKKTPDEIEHERRKEFIKNHLKKLEEIRNNSNTIDSRKPRILAGLNEAEFDRQFREGVVKKYTPSIPIKTPNIPLNDPSYRQIFPKDFLKAPHPHISNS</sequence>
<dbReference type="GO" id="GO:0006508">
    <property type="term" value="P:proteolysis"/>
    <property type="evidence" value="ECO:0007669"/>
    <property type="project" value="TreeGrafter"/>
</dbReference>
<keyword evidence="2" id="KW-0677">Repeat</keyword>
<dbReference type="Proteomes" id="UP001295684">
    <property type="component" value="Unassembled WGS sequence"/>
</dbReference>
<dbReference type="GO" id="GO:0004222">
    <property type="term" value="F:metalloendopeptidase activity"/>
    <property type="evidence" value="ECO:0007669"/>
    <property type="project" value="TreeGrafter"/>
</dbReference>
<feature type="transmembrane region" description="Helical" evidence="4">
    <location>
        <begin position="1137"/>
        <end position="1154"/>
    </location>
</feature>
<dbReference type="PANTHER" id="PTHR46130">
    <property type="entry name" value="LAMGL DOMAIN-CONTAINING PROTEIN"/>
    <property type="match status" value="1"/>
</dbReference>
<dbReference type="Pfam" id="PF13948">
    <property type="entry name" value="DUF4215"/>
    <property type="match status" value="2"/>
</dbReference>
<feature type="chain" id="PRO_5042226350" description="Lipoprotein" evidence="5">
    <location>
        <begin position="27"/>
        <end position="1331"/>
    </location>
</feature>
<feature type="transmembrane region" description="Helical" evidence="4">
    <location>
        <begin position="1058"/>
        <end position="1083"/>
    </location>
</feature>
<name>A0AAD1U3T8_EUPCR</name>
<feature type="transmembrane region" description="Helical" evidence="4">
    <location>
        <begin position="1166"/>
        <end position="1185"/>
    </location>
</feature>
<keyword evidence="7" id="KW-1185">Reference proteome</keyword>
<evidence type="ECO:0000313" key="7">
    <source>
        <dbReference type="Proteomes" id="UP001295684"/>
    </source>
</evidence>
<accession>A0AAD1U3T8</accession>
<feature type="transmembrane region" description="Helical" evidence="4">
    <location>
        <begin position="982"/>
        <end position="1002"/>
    </location>
</feature>
<feature type="signal peptide" evidence="5">
    <location>
        <begin position="1"/>
        <end position="26"/>
    </location>
</feature>
<dbReference type="GO" id="GO:0005615">
    <property type="term" value="C:extracellular space"/>
    <property type="evidence" value="ECO:0007669"/>
    <property type="project" value="TreeGrafter"/>
</dbReference>
<keyword evidence="4" id="KW-0472">Membrane</keyword>
<reference evidence="6" key="1">
    <citation type="submission" date="2023-07" db="EMBL/GenBank/DDBJ databases">
        <authorList>
            <consortium name="AG Swart"/>
            <person name="Singh M."/>
            <person name="Singh A."/>
            <person name="Seah K."/>
            <person name="Emmerich C."/>
        </authorList>
    </citation>
    <scope>NUCLEOTIDE SEQUENCE</scope>
    <source>
        <strain evidence="6">DP1</strain>
    </source>
</reference>
<dbReference type="InterPro" id="IPR043543">
    <property type="entry name" value="PAPPA/PAPPA2"/>
</dbReference>
<feature type="transmembrane region" description="Helical" evidence="4">
    <location>
        <begin position="1197"/>
        <end position="1221"/>
    </location>
</feature>
<feature type="transmembrane region" description="Helical" evidence="4">
    <location>
        <begin position="878"/>
        <end position="898"/>
    </location>
</feature>
<feature type="transmembrane region" description="Helical" evidence="4">
    <location>
        <begin position="910"/>
        <end position="932"/>
    </location>
</feature>
<dbReference type="GO" id="GO:0007166">
    <property type="term" value="P:cell surface receptor signaling pathway"/>
    <property type="evidence" value="ECO:0007669"/>
    <property type="project" value="TreeGrafter"/>
</dbReference>
<keyword evidence="1 5" id="KW-0732">Signal</keyword>
<evidence type="ECO:0000256" key="5">
    <source>
        <dbReference type="SAM" id="SignalP"/>
    </source>
</evidence>
<dbReference type="EMBL" id="CAMPGE010002950">
    <property type="protein sequence ID" value="CAI2361767.1"/>
    <property type="molecule type" value="Genomic_DNA"/>
</dbReference>
<evidence type="ECO:0000256" key="1">
    <source>
        <dbReference type="ARBA" id="ARBA00022729"/>
    </source>
</evidence>
<protein>
    <recommendedName>
        <fullName evidence="8">Lipoprotein</fullName>
    </recommendedName>
</protein>
<keyword evidence="4" id="KW-0812">Transmembrane</keyword>
<gene>
    <name evidence="6" type="ORF">ECRASSUSDP1_LOCUS3080</name>
</gene>
<evidence type="ECO:0000256" key="4">
    <source>
        <dbReference type="SAM" id="Phobius"/>
    </source>
</evidence>
<comment type="caution">
    <text evidence="6">The sequence shown here is derived from an EMBL/GenBank/DDBJ whole genome shotgun (WGS) entry which is preliminary data.</text>
</comment>
<evidence type="ECO:0008006" key="8">
    <source>
        <dbReference type="Google" id="ProtNLM"/>
    </source>
</evidence>
<organism evidence="6 7">
    <name type="scientific">Euplotes crassus</name>
    <dbReference type="NCBI Taxonomy" id="5936"/>
    <lineage>
        <taxon>Eukaryota</taxon>
        <taxon>Sar</taxon>
        <taxon>Alveolata</taxon>
        <taxon>Ciliophora</taxon>
        <taxon>Intramacronucleata</taxon>
        <taxon>Spirotrichea</taxon>
        <taxon>Hypotrichia</taxon>
        <taxon>Euplotida</taxon>
        <taxon>Euplotidae</taxon>
        <taxon>Moneuplotes</taxon>
    </lineage>
</organism>
<evidence type="ECO:0000256" key="2">
    <source>
        <dbReference type="ARBA" id="ARBA00022737"/>
    </source>
</evidence>
<dbReference type="PANTHER" id="PTHR46130:SF3">
    <property type="entry name" value="CHROMOSOME UNDETERMINED SCAFFOLD_33, WHOLE GENOME SHOTGUN SEQUENCE"/>
    <property type="match status" value="1"/>
</dbReference>
<evidence type="ECO:0000313" key="6">
    <source>
        <dbReference type="EMBL" id="CAI2361767.1"/>
    </source>
</evidence>
<dbReference type="NCBIfam" id="TIGR02232">
    <property type="entry name" value="myxo_disulf_rpt"/>
    <property type="match status" value="3"/>
</dbReference>
<keyword evidence="4" id="KW-1133">Transmembrane helix</keyword>
<evidence type="ECO:0000256" key="3">
    <source>
        <dbReference type="ARBA" id="ARBA00023157"/>
    </source>
</evidence>